<dbReference type="AlphaFoldDB" id="A0A927N2V3"/>
<comment type="catalytic activity">
    <reaction evidence="4">
        <text>alpha-D-glucose 6-phosphate = beta-D-fructose 6-phosphate</text>
        <dbReference type="Rhea" id="RHEA:11816"/>
        <dbReference type="ChEBI" id="CHEBI:57634"/>
        <dbReference type="ChEBI" id="CHEBI:58225"/>
        <dbReference type="EC" id="5.3.1.9"/>
    </reaction>
</comment>
<dbReference type="GO" id="GO:0048029">
    <property type="term" value="F:monosaccharide binding"/>
    <property type="evidence" value="ECO:0007669"/>
    <property type="project" value="TreeGrafter"/>
</dbReference>
<dbReference type="PROSITE" id="PS51463">
    <property type="entry name" value="P_GLUCOSE_ISOMERASE_3"/>
    <property type="match status" value="2"/>
</dbReference>
<dbReference type="PANTHER" id="PTHR11469:SF1">
    <property type="entry name" value="GLUCOSE-6-PHOSPHATE ISOMERASE"/>
    <property type="match status" value="1"/>
</dbReference>
<dbReference type="SUPFAM" id="SSF53697">
    <property type="entry name" value="SIS domain"/>
    <property type="match status" value="1"/>
</dbReference>
<evidence type="ECO:0000256" key="1">
    <source>
        <dbReference type="ARBA" id="ARBA00022432"/>
    </source>
</evidence>
<accession>A0A927N2V3</accession>
<evidence type="ECO:0000256" key="4">
    <source>
        <dbReference type="RuleBase" id="RU000612"/>
    </source>
</evidence>
<dbReference type="InterPro" id="IPR046348">
    <property type="entry name" value="SIS_dom_sf"/>
</dbReference>
<dbReference type="GO" id="GO:0005829">
    <property type="term" value="C:cytosol"/>
    <property type="evidence" value="ECO:0007669"/>
    <property type="project" value="TreeGrafter"/>
</dbReference>
<evidence type="ECO:0000313" key="6">
    <source>
        <dbReference type="Proteomes" id="UP000638648"/>
    </source>
</evidence>
<evidence type="ECO:0000256" key="3">
    <source>
        <dbReference type="ARBA" id="ARBA00023235"/>
    </source>
</evidence>
<dbReference type="RefSeq" id="WP_192754338.1">
    <property type="nucleotide sequence ID" value="NZ_BAABJL010000042.1"/>
</dbReference>
<dbReference type="Proteomes" id="UP000638648">
    <property type="component" value="Unassembled WGS sequence"/>
</dbReference>
<proteinExistence type="inferred from homology"/>
<protein>
    <recommendedName>
        <fullName evidence="4">Glucose-6-phosphate isomerase</fullName>
        <ecNumber evidence="4">5.3.1.9</ecNumber>
    </recommendedName>
</protein>
<dbReference type="PANTHER" id="PTHR11469">
    <property type="entry name" value="GLUCOSE-6-PHOSPHATE ISOMERASE"/>
    <property type="match status" value="1"/>
</dbReference>
<keyword evidence="2 4" id="KW-0324">Glycolysis</keyword>
<dbReference type="EC" id="5.3.1.9" evidence="4"/>
<sequence length="539" mass="55897">MTTESLSVAVERPHSDVLSRLIDDQVASSLAAKDPTLWGPEAEPEASVRLGWVDLPRASRPLLAEIDALRADLRQEGLDHIVLAGMGGSSLAPEVITATAGVELTVLDSTDPSVIRRAIDDRLERTVLVVSSKSGSTVETDSHRRAYLRAFADAGVDGPSRIVVVTDPGSPLAKIAESEGYRKVFLADPNVGGRYSALSAFGLVPAGLAGVDVADLLDEAEAVTPTLRLDSSGNPALLLAACLGGGHNEGHDKVALGKGASTNTGFGAWAEQLIAESTGKLGKGLLPVDLGGTGGTTPGWARPGDDVTSVALGSPHHSQAGQIITDGPLGAMFQLWETAVAMAGRVIGINPFDQPNVEEAKRAARALLDQPPASSDAPPPAYVDGAVEVYGDEDLLRGATTVRDALAAIAAAVPAQGYLAVLAYLDREVDGQAAALREALGGRAHFQVTFGWGPRFLHSTGQYHKGGHPNGAFVEITGAIAEDLDVPDRPYTFGQLITAQAAGDLAVLRDKGLPTLRLHLTDRKAGLAQLLEAAGKVSS</sequence>
<reference evidence="5" key="1">
    <citation type="submission" date="2020-10" db="EMBL/GenBank/DDBJ databases">
        <title>Sequencing the genomes of 1000 actinobacteria strains.</title>
        <authorList>
            <person name="Klenk H.-P."/>
        </authorList>
    </citation>
    <scope>NUCLEOTIDE SEQUENCE</scope>
    <source>
        <strain evidence="5">DSM 45354</strain>
    </source>
</reference>
<comment type="caution">
    <text evidence="5">The sequence shown here is derived from an EMBL/GenBank/DDBJ whole genome shotgun (WGS) entry which is preliminary data.</text>
</comment>
<dbReference type="GO" id="GO:0006094">
    <property type="term" value="P:gluconeogenesis"/>
    <property type="evidence" value="ECO:0007669"/>
    <property type="project" value="UniProtKB-KW"/>
</dbReference>
<dbReference type="GO" id="GO:0097367">
    <property type="term" value="F:carbohydrate derivative binding"/>
    <property type="evidence" value="ECO:0007669"/>
    <property type="project" value="InterPro"/>
</dbReference>
<keyword evidence="3 4" id="KW-0413">Isomerase</keyword>
<gene>
    <name evidence="5" type="ORF">HEB94_007917</name>
</gene>
<dbReference type="GO" id="GO:0004347">
    <property type="term" value="F:glucose-6-phosphate isomerase activity"/>
    <property type="evidence" value="ECO:0007669"/>
    <property type="project" value="UniProtKB-EC"/>
</dbReference>
<dbReference type="Gene3D" id="3.40.50.10490">
    <property type="entry name" value="Glucose-6-phosphate isomerase like protein, domain 1"/>
    <property type="match status" value="3"/>
</dbReference>
<organism evidence="5 6">
    <name type="scientific">Actinopolymorpha pittospori</name>
    <dbReference type="NCBI Taxonomy" id="648752"/>
    <lineage>
        <taxon>Bacteria</taxon>
        <taxon>Bacillati</taxon>
        <taxon>Actinomycetota</taxon>
        <taxon>Actinomycetes</taxon>
        <taxon>Propionibacteriales</taxon>
        <taxon>Actinopolymorphaceae</taxon>
        <taxon>Actinopolymorpha</taxon>
    </lineage>
</organism>
<comment type="similarity">
    <text evidence="4">Belongs to the GPI family.</text>
</comment>
<dbReference type="InterPro" id="IPR001672">
    <property type="entry name" value="G6P_Isomerase"/>
</dbReference>
<name>A0A927N2V3_9ACTN</name>
<dbReference type="GO" id="GO:0051156">
    <property type="term" value="P:glucose 6-phosphate metabolic process"/>
    <property type="evidence" value="ECO:0007669"/>
    <property type="project" value="TreeGrafter"/>
</dbReference>
<dbReference type="PRINTS" id="PR00662">
    <property type="entry name" value="G6PISOMERASE"/>
</dbReference>
<dbReference type="EMBL" id="JADBEM010000001">
    <property type="protein sequence ID" value="MBE1611069.1"/>
    <property type="molecule type" value="Genomic_DNA"/>
</dbReference>
<evidence type="ECO:0000256" key="2">
    <source>
        <dbReference type="ARBA" id="ARBA00023152"/>
    </source>
</evidence>
<evidence type="ECO:0000313" key="5">
    <source>
        <dbReference type="EMBL" id="MBE1611069.1"/>
    </source>
</evidence>
<dbReference type="Pfam" id="PF00342">
    <property type="entry name" value="PGI"/>
    <property type="match status" value="1"/>
</dbReference>
<keyword evidence="1 4" id="KW-0312">Gluconeogenesis</keyword>
<dbReference type="GO" id="GO:0006096">
    <property type="term" value="P:glycolytic process"/>
    <property type="evidence" value="ECO:0007669"/>
    <property type="project" value="UniProtKB-KW"/>
</dbReference>
<comment type="pathway">
    <text evidence="4">Carbohydrate degradation; glycolysis; D-glyceraldehyde 3-phosphate and glycerone phosphate from D-glucose: step 2/4.</text>
</comment>
<keyword evidence="6" id="KW-1185">Reference proteome</keyword>